<evidence type="ECO:0000313" key="1">
    <source>
        <dbReference type="EMBL" id="ADP73420.1"/>
    </source>
</evidence>
<dbReference type="AlphaFoldDB" id="A0A7U4DJN4"/>
<dbReference type="EMBL" id="CP002293">
    <property type="protein sequence ID" value="ADP73420.1"/>
    <property type="molecule type" value="Genomic_DNA"/>
</dbReference>
<sequence length="122" mass="14442">MNDNFEHQLKTISFLISEGFNAAKYCHELIFAEDRKNNINLALTFLNQANTFITSAKAIYVQFSLEGESQELEDFFHQFSVFNKEVLTNVRTGHSHQWSDIEFRRLEKEFNALTDFLNIWRK</sequence>
<proteinExistence type="predicted"/>
<dbReference type="KEGG" id="gmc:GY4MC1_0592"/>
<name>A0A7U4DJN4_GEOS0</name>
<organism evidence="1">
    <name type="scientific">Geobacillus sp. (strain Y4.1MC1)</name>
    <dbReference type="NCBI Taxonomy" id="581103"/>
    <lineage>
        <taxon>Bacteria</taxon>
        <taxon>Bacillati</taxon>
        <taxon>Bacillota</taxon>
        <taxon>Bacilli</taxon>
        <taxon>Bacillales</taxon>
        <taxon>Anoxybacillaceae</taxon>
        <taxon>Geobacillus</taxon>
    </lineage>
</organism>
<reference evidence="1" key="1">
    <citation type="submission" date="2010-10" db="EMBL/GenBank/DDBJ databases">
        <title>Complete sequence of chromosome of Geobacillus sp. Y4.1MC1.</title>
        <authorList>
            <consortium name="US DOE Joint Genome Institute"/>
            <person name="Lucas S."/>
            <person name="Copeland A."/>
            <person name="Lapidus A."/>
            <person name="Cheng J.-F."/>
            <person name="Bruce D."/>
            <person name="Goodwin L."/>
            <person name="Pitluck S."/>
            <person name="Chertkov O."/>
            <person name="Zhang X."/>
            <person name="Detter J.C."/>
            <person name="Han C."/>
            <person name="Tapia R."/>
            <person name="Land M."/>
            <person name="Hauser L."/>
            <person name="Jeffries C."/>
            <person name="Kyrpides N."/>
            <person name="Ivanova N."/>
            <person name="Ovchinnikova G."/>
            <person name="Brumm P."/>
            <person name="Mead D."/>
            <person name="Woyke T."/>
        </authorList>
    </citation>
    <scope>NUCLEOTIDE SEQUENCE [LARGE SCALE GENOMIC DNA]</scope>
    <source>
        <strain evidence="1">Y4.1MC1</strain>
    </source>
</reference>
<evidence type="ECO:0008006" key="2">
    <source>
        <dbReference type="Google" id="ProtNLM"/>
    </source>
</evidence>
<protein>
    <recommendedName>
        <fullName evidence="2">HEPN domain-containing protein</fullName>
    </recommendedName>
</protein>
<accession>A0A7U4DJN4</accession>
<gene>
    <name evidence="1" type="ORF">GY4MC1_0592</name>
</gene>